<evidence type="ECO:0000256" key="1">
    <source>
        <dbReference type="ARBA" id="ARBA00004141"/>
    </source>
</evidence>
<feature type="transmembrane region" description="Helical" evidence="9">
    <location>
        <begin position="517"/>
        <end position="539"/>
    </location>
</feature>
<keyword evidence="8 9" id="KW-0472">Membrane</keyword>
<dbReference type="PANTHER" id="PTHR22601">
    <property type="entry name" value="ISP4 LIKE PROTEIN"/>
    <property type="match status" value="1"/>
</dbReference>
<dbReference type="NCBIfam" id="TIGR00727">
    <property type="entry name" value="ISP4_OPT"/>
    <property type="match status" value="1"/>
</dbReference>
<comment type="subcellular location">
    <subcellularLocation>
        <location evidence="1">Membrane</location>
        <topology evidence="1">Multi-pass membrane protein</topology>
    </subcellularLocation>
</comment>
<feature type="transmembrane region" description="Helical" evidence="9">
    <location>
        <begin position="124"/>
        <end position="142"/>
    </location>
</feature>
<evidence type="ECO:0000256" key="4">
    <source>
        <dbReference type="ARBA" id="ARBA00022692"/>
    </source>
</evidence>
<proteinExistence type="inferred from homology"/>
<dbReference type="GO" id="GO:0015031">
    <property type="term" value="P:protein transport"/>
    <property type="evidence" value="ECO:0007669"/>
    <property type="project" value="UniProtKB-KW"/>
</dbReference>
<feature type="transmembrane region" description="Helical" evidence="9">
    <location>
        <begin position="260"/>
        <end position="279"/>
    </location>
</feature>
<dbReference type="InterPro" id="IPR004648">
    <property type="entry name" value="Oligpept_transpt"/>
</dbReference>
<feature type="transmembrane region" description="Helical" evidence="9">
    <location>
        <begin position="291"/>
        <end position="309"/>
    </location>
</feature>
<evidence type="ECO:0000256" key="5">
    <source>
        <dbReference type="ARBA" id="ARBA00022856"/>
    </source>
</evidence>
<dbReference type="Pfam" id="PF03169">
    <property type="entry name" value="OPT"/>
    <property type="match status" value="1"/>
</dbReference>
<dbReference type="Proteomes" id="UP001219525">
    <property type="component" value="Unassembled WGS sequence"/>
</dbReference>
<evidence type="ECO:0000256" key="7">
    <source>
        <dbReference type="ARBA" id="ARBA00022989"/>
    </source>
</evidence>
<name>A0AAD6YTR8_9AGAR</name>
<keyword evidence="5" id="KW-0571">Peptide transport</keyword>
<feature type="transmembrane region" description="Helical" evidence="9">
    <location>
        <begin position="748"/>
        <end position="772"/>
    </location>
</feature>
<accession>A0AAD6YTR8</accession>
<dbReference type="EMBL" id="JARJCW010000002">
    <property type="protein sequence ID" value="KAJ7229131.1"/>
    <property type="molecule type" value="Genomic_DNA"/>
</dbReference>
<organism evidence="10 11">
    <name type="scientific">Mycena pura</name>
    <dbReference type="NCBI Taxonomy" id="153505"/>
    <lineage>
        <taxon>Eukaryota</taxon>
        <taxon>Fungi</taxon>
        <taxon>Dikarya</taxon>
        <taxon>Basidiomycota</taxon>
        <taxon>Agaricomycotina</taxon>
        <taxon>Agaricomycetes</taxon>
        <taxon>Agaricomycetidae</taxon>
        <taxon>Agaricales</taxon>
        <taxon>Marasmiineae</taxon>
        <taxon>Mycenaceae</taxon>
        <taxon>Mycena</taxon>
    </lineage>
</organism>
<dbReference type="InterPro" id="IPR004813">
    <property type="entry name" value="OPT"/>
</dbReference>
<feature type="transmembrane region" description="Helical" evidence="9">
    <location>
        <begin position="603"/>
        <end position="625"/>
    </location>
</feature>
<feature type="transmembrane region" description="Helical" evidence="9">
    <location>
        <begin position="148"/>
        <end position="167"/>
    </location>
</feature>
<feature type="transmembrane region" description="Helical" evidence="9">
    <location>
        <begin position="227"/>
        <end position="248"/>
    </location>
</feature>
<gene>
    <name evidence="10" type="ORF">GGX14DRAFT_616943</name>
</gene>
<dbReference type="AlphaFoldDB" id="A0AAD6YTR8"/>
<feature type="transmembrane region" description="Helical" evidence="9">
    <location>
        <begin position="720"/>
        <end position="736"/>
    </location>
</feature>
<evidence type="ECO:0000256" key="2">
    <source>
        <dbReference type="ARBA" id="ARBA00008807"/>
    </source>
</evidence>
<keyword evidence="7 9" id="KW-1133">Transmembrane helix</keyword>
<sequence>MNNPKAYSSPILPLHGAPRRRAIPDVPQDVDHDFLMDHLNDPNLDLHKPIANVESVELATFRRATAEIEAELPHFGGETDASSSYAPSLNSTAIEFDDESPYPEVRMAVSKVDEPTMPVNTLRMWFLGLLFTVLFSGINQVFEYRAPSVFVTGIVGQLVSLPAGKFLEWSLPTRKFKTMGYEWSLNPGPFNIKEHVCITAMIQVAYNGAIATDVLATQREFFGQRLLWLYQILLILGTQTFGFSLGGLLRQFVVWPSSMIWPNALVSSALFNTLHNTYGKRDRGHMTRQRFFFIACVCSFVWYWIPGYFMTALSTFNWVCWLAPANVTLNALFGATSGLGMGIVSFDWEMITSIGSPLATPWWSTMNTIASVLICFWIVTPIIYFKNIFFTSFLPLSSFLVFDNTGAPYNTSAIIADGAFNATAYEAYSPVFLTSAMCVGYFVAFASFGSLFTHTFLWFGRDIVRNFRSTHKTERDVHSRLMQAYPEVPQRWYLIIGFVSTLFIFIAVDLVPSAIGLPVWAAFLALLVAVSLALPLSIVQAITNQAVGLNVMEELLAGYIVPGRPVGNMIFKATCLAGTQQAVSFAADLKLGHYMKIPPRTMFAIQTVAAVVTCFVVTGVNSWMLSNVPGICTGDAPDGFVCPSTHVFADAALIWGAIGPQRFFGAGGIYKNILWGFPLGLFAPVPFYFLARRFPLSNFRYVNIPVFCGSVAAIPAASAYNYASWAFAAFIVNFYVRRRHFRWWMRYAYILSAALDSGLALSSVIMFFAVVFPKGGITLDWVGNLIWQNTADTMNLPLLVPGNGTFGPTSW</sequence>
<feature type="transmembrane region" description="Helical" evidence="9">
    <location>
        <begin position="492"/>
        <end position="511"/>
    </location>
</feature>
<comment type="caution">
    <text evidence="10">The sequence shown here is derived from an EMBL/GenBank/DDBJ whole genome shotgun (WGS) entry which is preliminary data.</text>
</comment>
<keyword evidence="3" id="KW-0813">Transport</keyword>
<comment type="similarity">
    <text evidence="2">Belongs to the oligopeptide OPT transporter family.</text>
</comment>
<feature type="transmembrane region" description="Helical" evidence="9">
    <location>
        <begin position="439"/>
        <end position="459"/>
    </location>
</feature>
<feature type="transmembrane region" description="Helical" evidence="9">
    <location>
        <begin position="329"/>
        <end position="348"/>
    </location>
</feature>
<keyword evidence="6" id="KW-0653">Protein transport</keyword>
<evidence type="ECO:0000256" key="6">
    <source>
        <dbReference type="ARBA" id="ARBA00022927"/>
    </source>
</evidence>
<feature type="transmembrane region" description="Helical" evidence="9">
    <location>
        <begin position="673"/>
        <end position="691"/>
    </location>
</feature>
<evidence type="ECO:0000256" key="8">
    <source>
        <dbReference type="ARBA" id="ARBA00023136"/>
    </source>
</evidence>
<keyword evidence="11" id="KW-1185">Reference proteome</keyword>
<reference evidence="10" key="1">
    <citation type="submission" date="2023-03" db="EMBL/GenBank/DDBJ databases">
        <title>Massive genome expansion in bonnet fungi (Mycena s.s.) driven by repeated elements and novel gene families across ecological guilds.</title>
        <authorList>
            <consortium name="Lawrence Berkeley National Laboratory"/>
            <person name="Harder C.B."/>
            <person name="Miyauchi S."/>
            <person name="Viragh M."/>
            <person name="Kuo A."/>
            <person name="Thoen E."/>
            <person name="Andreopoulos B."/>
            <person name="Lu D."/>
            <person name="Skrede I."/>
            <person name="Drula E."/>
            <person name="Henrissat B."/>
            <person name="Morin E."/>
            <person name="Kohler A."/>
            <person name="Barry K."/>
            <person name="LaButti K."/>
            <person name="Morin E."/>
            <person name="Salamov A."/>
            <person name="Lipzen A."/>
            <person name="Mereny Z."/>
            <person name="Hegedus B."/>
            <person name="Baldrian P."/>
            <person name="Stursova M."/>
            <person name="Weitz H."/>
            <person name="Taylor A."/>
            <person name="Grigoriev I.V."/>
            <person name="Nagy L.G."/>
            <person name="Martin F."/>
            <person name="Kauserud H."/>
        </authorList>
    </citation>
    <scope>NUCLEOTIDE SEQUENCE</scope>
    <source>
        <strain evidence="10">9144</strain>
    </source>
</reference>
<protein>
    <submittedName>
        <fullName evidence="10">Glutathione transporter</fullName>
    </submittedName>
</protein>
<evidence type="ECO:0000313" key="11">
    <source>
        <dbReference type="Proteomes" id="UP001219525"/>
    </source>
</evidence>
<dbReference type="GO" id="GO:0016020">
    <property type="term" value="C:membrane"/>
    <property type="evidence" value="ECO:0007669"/>
    <property type="project" value="UniProtKB-SubCell"/>
</dbReference>
<keyword evidence="4 9" id="KW-0812">Transmembrane</keyword>
<evidence type="ECO:0000256" key="3">
    <source>
        <dbReference type="ARBA" id="ARBA00022448"/>
    </source>
</evidence>
<feature type="transmembrane region" description="Helical" evidence="9">
    <location>
        <begin position="369"/>
        <end position="390"/>
    </location>
</feature>
<evidence type="ECO:0000313" key="10">
    <source>
        <dbReference type="EMBL" id="KAJ7229131.1"/>
    </source>
</evidence>
<dbReference type="GO" id="GO:0035673">
    <property type="term" value="F:oligopeptide transmembrane transporter activity"/>
    <property type="evidence" value="ECO:0007669"/>
    <property type="project" value="InterPro"/>
</dbReference>
<dbReference type="NCBIfam" id="TIGR00728">
    <property type="entry name" value="OPT_sfam"/>
    <property type="match status" value="1"/>
</dbReference>
<evidence type="ECO:0000256" key="9">
    <source>
        <dbReference type="SAM" id="Phobius"/>
    </source>
</evidence>